<keyword evidence="4" id="KW-0547">Nucleotide-binding</keyword>
<dbReference type="Pfam" id="PF13175">
    <property type="entry name" value="AAA_15"/>
    <property type="match status" value="1"/>
</dbReference>
<keyword evidence="5" id="KW-1185">Reference proteome</keyword>
<feature type="domain" description="Endonuclease GajA/Old nuclease/RecF-like AAA" evidence="3">
    <location>
        <begin position="1"/>
        <end position="377"/>
    </location>
</feature>
<name>A0A5B8USQ0_9SPHI</name>
<feature type="coiled-coil region" evidence="1">
    <location>
        <begin position="228"/>
        <end position="255"/>
    </location>
</feature>
<dbReference type="Gene3D" id="3.40.50.300">
    <property type="entry name" value="P-loop containing nucleotide triphosphate hydrolases"/>
    <property type="match status" value="1"/>
</dbReference>
<dbReference type="SUPFAM" id="SSF52540">
    <property type="entry name" value="P-loop containing nucleoside triphosphate hydrolases"/>
    <property type="match status" value="1"/>
</dbReference>
<dbReference type="RefSeq" id="WP_147030312.1">
    <property type="nucleotide sequence ID" value="NZ_CP042436.1"/>
</dbReference>
<dbReference type="PANTHER" id="PTHR43581:SF4">
    <property type="entry name" value="ATP_GTP PHOSPHATASE"/>
    <property type="match status" value="1"/>
</dbReference>
<evidence type="ECO:0000256" key="2">
    <source>
        <dbReference type="SAM" id="MobiDB-lite"/>
    </source>
</evidence>
<dbReference type="PANTHER" id="PTHR43581">
    <property type="entry name" value="ATP/GTP PHOSPHATASE"/>
    <property type="match status" value="1"/>
</dbReference>
<proteinExistence type="predicted"/>
<dbReference type="InterPro" id="IPR051396">
    <property type="entry name" value="Bact_Antivir_Def_Nuclease"/>
</dbReference>
<keyword evidence="1" id="KW-0175">Coiled coil</keyword>
<dbReference type="OrthoDB" id="9792800at2"/>
<accession>A0A5B8USQ0</accession>
<gene>
    <name evidence="4" type="ORF">FRZ54_03760</name>
</gene>
<dbReference type="EMBL" id="CP042436">
    <property type="protein sequence ID" value="QEC61735.1"/>
    <property type="molecule type" value="Genomic_DNA"/>
</dbReference>
<evidence type="ECO:0000256" key="1">
    <source>
        <dbReference type="SAM" id="Coils"/>
    </source>
</evidence>
<dbReference type="InterPro" id="IPR027417">
    <property type="entry name" value="P-loop_NTPase"/>
</dbReference>
<evidence type="ECO:0000313" key="4">
    <source>
        <dbReference type="EMBL" id="QEC61735.1"/>
    </source>
</evidence>
<feature type="region of interest" description="Disordered" evidence="2">
    <location>
        <begin position="561"/>
        <end position="582"/>
    </location>
</feature>
<evidence type="ECO:0000313" key="5">
    <source>
        <dbReference type="Proteomes" id="UP000321479"/>
    </source>
</evidence>
<dbReference type="Proteomes" id="UP000321479">
    <property type="component" value="Chromosome"/>
</dbReference>
<evidence type="ECO:0000259" key="3">
    <source>
        <dbReference type="Pfam" id="PF13175"/>
    </source>
</evidence>
<protein>
    <submittedName>
        <fullName evidence="4">ATP-binding protein</fullName>
    </submittedName>
</protein>
<sequence length="618" mass="69100">MRLKTIKVKNFRGFKPETIIDIEDLSVFIGKNDAGKSTILEALEIFFNNSIVKIEKDDLNVRAKAGGENKIEISCIFSDLPAELVIDAANPTTLQAEYLVNTGGDLEIKKVYTCGAAAPKEEVFIVAHHPTCAHGNDLLLLKRNELRQRANELAVPAGNYNGNINSSLRSAIWAFLGNLALAQKEIQVDKEDAKKAWDYISKWMPQYALFKSDRESTDGDKEVTNPMKIAVSNAIAELQAELDIIQQRVMEKAVEVADRTLDKLREMNPTLANELTPEFKAEPKWAGLFSLTLASDNNIPINKRGSGVRRLIILNFFRAEAERRRSENNSHAIIYGFEEPENSQHPDHQELLIKAFRELSEADNTQVLITTHNPALAGLVNEDKLFFVTEDNGEVVVKSKHASILRDIADTLGMLPEPLKPRLLICVEGPNDVEFFKHISRTISQNRADLPDLGADTRTAIFPLGGGTLKDWVTHDYLKGLGTAQFHIYDLDDDANPPYQQQRDNVRARGGNNWAELTVKRETENYLHPDSINTIFGHQIVFGDMDDVPLMIAQAVHDAASPNPWASLSPEDQAKKASKAKRRLNREVASTMTFAQIQAADPNSNIIGWLELIRDRIN</sequence>
<dbReference type="KEGG" id="mgin:FRZ54_03760"/>
<dbReference type="InterPro" id="IPR041685">
    <property type="entry name" value="AAA_GajA/Old/RecF-like"/>
</dbReference>
<organism evidence="4 5">
    <name type="scientific">Mucilaginibacter ginsenosidivorans</name>
    <dbReference type="NCBI Taxonomy" id="398053"/>
    <lineage>
        <taxon>Bacteria</taxon>
        <taxon>Pseudomonadati</taxon>
        <taxon>Bacteroidota</taxon>
        <taxon>Sphingobacteriia</taxon>
        <taxon>Sphingobacteriales</taxon>
        <taxon>Sphingobacteriaceae</taxon>
        <taxon>Mucilaginibacter</taxon>
    </lineage>
</organism>
<reference evidence="4 5" key="1">
    <citation type="journal article" date="2017" name="Curr. Microbiol.">
        <title>Mucilaginibacter ginsenosidivorans sp. nov., Isolated from Soil of Ginseng Field.</title>
        <authorList>
            <person name="Kim M.M."/>
            <person name="Siddiqi M.Z."/>
            <person name="Im W.T."/>
        </authorList>
    </citation>
    <scope>NUCLEOTIDE SEQUENCE [LARGE SCALE GENOMIC DNA]</scope>
    <source>
        <strain evidence="4 5">Gsoil 3017</strain>
    </source>
</reference>
<keyword evidence="4" id="KW-0067">ATP-binding</keyword>
<dbReference type="GO" id="GO:0005524">
    <property type="term" value="F:ATP binding"/>
    <property type="evidence" value="ECO:0007669"/>
    <property type="project" value="UniProtKB-KW"/>
</dbReference>
<dbReference type="AlphaFoldDB" id="A0A5B8USQ0"/>